<dbReference type="EMBL" id="JASJQH010002350">
    <property type="protein sequence ID" value="KAK9760263.1"/>
    <property type="molecule type" value="Genomic_DNA"/>
</dbReference>
<comment type="caution">
    <text evidence="2">The sequence shown here is derived from an EMBL/GenBank/DDBJ whole genome shotgun (WGS) entry which is preliminary data.</text>
</comment>
<name>A0ABR2WFH4_9FUNG</name>
<dbReference type="PANTHER" id="PTHR31642">
    <property type="entry name" value="TRICHOTHECENE 3-O-ACETYLTRANSFERASE"/>
    <property type="match status" value="1"/>
</dbReference>
<organism evidence="2 3">
    <name type="scientific">Basidiobolus ranarum</name>
    <dbReference type="NCBI Taxonomy" id="34480"/>
    <lineage>
        <taxon>Eukaryota</taxon>
        <taxon>Fungi</taxon>
        <taxon>Fungi incertae sedis</taxon>
        <taxon>Zoopagomycota</taxon>
        <taxon>Entomophthoromycotina</taxon>
        <taxon>Basidiobolomycetes</taxon>
        <taxon>Basidiobolales</taxon>
        <taxon>Basidiobolaceae</taxon>
        <taxon>Basidiobolus</taxon>
    </lineage>
</organism>
<dbReference type="InterPro" id="IPR050317">
    <property type="entry name" value="Plant_Fungal_Acyltransferase"/>
</dbReference>
<sequence>MVTSTTDSHITLQPALLIKPATPSKHEVIALSPFDNIIPAISFHFQFVYKNNTNDPNFMCPESMKASLAKLLVEYPQMAGRAKVEDNKWYVECNDAGVQFVVANADLALDDFAFGDYDQSPKGLCTQRTKLSDPVWQVQITYFRCGGVILVSEMFHQLGDAETNSVLIHKWANLHSNQPYSPPVLDRSLIRASGNPAPSSIPLWQEEGKDPDFTELLAKLPLCTAKLIEFSAEEIQAMKLDAHNPSDTNVPWISTNDAICSHMWRLITKARGLPDDAKTSMLHSCNVRKMIQPPLTSDYVGNVLVYGHTDNMTAFELISSPLSHSAAFSRRAINYITPTTVQSFIDWISVNHKAKPIMDVTFGTDVFATSWTPFDLYSVAFENGEVPCFAGEIPTILDGVFKLVEGRTKGSISIQTSMLREHMEKLLADPELHKYAPKDMM</sequence>
<evidence type="ECO:0000313" key="2">
    <source>
        <dbReference type="EMBL" id="KAK9760263.1"/>
    </source>
</evidence>
<keyword evidence="3" id="KW-1185">Reference proteome</keyword>
<reference evidence="2 3" key="1">
    <citation type="submission" date="2023-04" db="EMBL/GenBank/DDBJ databases">
        <title>Genome of Basidiobolus ranarum AG-B5.</title>
        <authorList>
            <person name="Stajich J.E."/>
            <person name="Carter-House D."/>
            <person name="Gryganskyi A."/>
        </authorList>
    </citation>
    <scope>NUCLEOTIDE SEQUENCE [LARGE SCALE GENOMIC DNA]</scope>
    <source>
        <strain evidence="2 3">AG-B5</strain>
    </source>
</reference>
<protein>
    <submittedName>
        <fullName evidence="2">Uncharacterized protein</fullName>
    </submittedName>
</protein>
<dbReference type="Gene3D" id="3.30.559.10">
    <property type="entry name" value="Chloramphenicol acetyltransferase-like domain"/>
    <property type="match status" value="2"/>
</dbReference>
<dbReference type="PANTHER" id="PTHR31642:SF310">
    <property type="entry name" value="FATTY ALCOHOL:CAFFEOYL-COA ACYLTRANSFERASE"/>
    <property type="match status" value="1"/>
</dbReference>
<dbReference type="InterPro" id="IPR023213">
    <property type="entry name" value="CAT-like_dom_sf"/>
</dbReference>
<gene>
    <name evidence="2" type="ORF">K7432_015920</name>
</gene>
<proteinExistence type="predicted"/>
<evidence type="ECO:0000256" key="1">
    <source>
        <dbReference type="ARBA" id="ARBA00022679"/>
    </source>
</evidence>
<accession>A0ABR2WFH4</accession>
<keyword evidence="1" id="KW-0808">Transferase</keyword>
<dbReference type="Proteomes" id="UP001479436">
    <property type="component" value="Unassembled WGS sequence"/>
</dbReference>
<evidence type="ECO:0000313" key="3">
    <source>
        <dbReference type="Proteomes" id="UP001479436"/>
    </source>
</evidence>
<dbReference type="Pfam" id="PF02458">
    <property type="entry name" value="Transferase"/>
    <property type="match status" value="1"/>
</dbReference>